<dbReference type="RefSeq" id="WP_343772195.1">
    <property type="nucleotide sequence ID" value="NZ_BAAADV010000001.1"/>
</dbReference>
<dbReference type="SUPFAM" id="SSF48208">
    <property type="entry name" value="Six-hairpin glycosidases"/>
    <property type="match status" value="1"/>
</dbReference>
<keyword evidence="4" id="KW-0378">Hydrolase</keyword>
<dbReference type="EMBL" id="BAAADV010000001">
    <property type="protein sequence ID" value="GAA0662919.1"/>
    <property type="molecule type" value="Genomic_DNA"/>
</dbReference>
<comment type="similarity">
    <text evidence="1">Belongs to the glycosyl hydrolase 15 family.</text>
</comment>
<dbReference type="GO" id="GO:0004553">
    <property type="term" value="F:hydrolase activity, hydrolyzing O-glycosyl compounds"/>
    <property type="evidence" value="ECO:0007669"/>
    <property type="project" value="UniProtKB-ARBA"/>
</dbReference>
<feature type="domain" description="Trehalase-like N-terminal" evidence="3">
    <location>
        <begin position="19"/>
        <end position="183"/>
    </location>
</feature>
<dbReference type="PANTHER" id="PTHR31616">
    <property type="entry name" value="TREHALASE"/>
    <property type="match status" value="1"/>
</dbReference>
<dbReference type="Pfam" id="PF00723">
    <property type="entry name" value="Glyco_hydro_15"/>
    <property type="match status" value="1"/>
</dbReference>
<accession>A0AAV3T4R5</accession>
<gene>
    <name evidence="4" type="ORF">GCM10009020_04320</name>
</gene>
<evidence type="ECO:0000256" key="1">
    <source>
        <dbReference type="ARBA" id="ARBA00006188"/>
    </source>
</evidence>
<evidence type="ECO:0000259" key="2">
    <source>
        <dbReference type="Pfam" id="PF00723"/>
    </source>
</evidence>
<sequence>MHPPTSQDFDARSADAAYRPIGEYGVVGNLETVALIGRDGAVDWCCFPHVESPSLFARLLDAERGGHFAVTPSGSFEASQRYLDRTNVLRTRFETASGRATVTDFMPVPAAADGVEGAHRALYRKVDCDDGRVELDVRFAPRFDYARTTPAVERSNHGVVAHGDDESAFLTSSIEFDVDESGDDASPAPGEDGVGAALTLDEGETRWLVLGYDREIADRPAEHRRVFDDVVEYWRDWAHECPDDGACSIGGPNHDLAVRSALALKLLIHDDTGAICAAPTTSLPEDVGGVRNWDYRYNWIRDSAFTVQALAELGHLKEAKAYFELCLSHCSRGPPADIQPVYGLHGNDDLPERTLDHLAGYRNSSPVRVGNAAHEQRQFDIYGELIVGVHETTRYGAEITDRAWEAIRDIVDYVCDEWHRPDVGIWEVRGDPQNFVYSKVMCWAAIDRALRIVDETDYEAPVDRWRDARSEIEETVLDRGYSDELGSFVRSFEADDQLDAAALRIPMVDFLPPDDERVQGTIDAVRDRLATDDGLVDRFEGDDGLPGEEGAFVVCSFWLVNALALAGRDDEARELFESVCEFVSPLGLLSEEIDRETGELLGNYPQAFSQIGLINGALALGDSAAHGASRSGDNDG</sequence>
<dbReference type="PANTHER" id="PTHR31616:SF0">
    <property type="entry name" value="GLUCAN 1,4-ALPHA-GLUCOSIDASE"/>
    <property type="match status" value="1"/>
</dbReference>
<organism evidence="4 5">
    <name type="scientific">Natronoarchaeum mannanilyticum</name>
    <dbReference type="NCBI Taxonomy" id="926360"/>
    <lineage>
        <taxon>Archaea</taxon>
        <taxon>Methanobacteriati</taxon>
        <taxon>Methanobacteriota</taxon>
        <taxon>Stenosarchaea group</taxon>
        <taxon>Halobacteria</taxon>
        <taxon>Halobacteriales</taxon>
        <taxon>Natronoarchaeaceae</taxon>
    </lineage>
</organism>
<protein>
    <submittedName>
        <fullName evidence="4">Glycoside hydrolase family 15 protein</fullName>
    </submittedName>
</protein>
<dbReference type="Pfam" id="PF19291">
    <property type="entry name" value="TREH_N"/>
    <property type="match status" value="1"/>
</dbReference>
<evidence type="ECO:0000313" key="4">
    <source>
        <dbReference type="EMBL" id="GAA0662919.1"/>
    </source>
</evidence>
<dbReference type="InterPro" id="IPR008928">
    <property type="entry name" value="6-hairpin_glycosidase_sf"/>
</dbReference>
<evidence type="ECO:0000259" key="3">
    <source>
        <dbReference type="Pfam" id="PF19291"/>
    </source>
</evidence>
<dbReference type="AlphaFoldDB" id="A0AAV3T4R5"/>
<dbReference type="InterPro" id="IPR011613">
    <property type="entry name" value="GH15-like"/>
</dbReference>
<dbReference type="GO" id="GO:0005975">
    <property type="term" value="P:carbohydrate metabolic process"/>
    <property type="evidence" value="ECO:0007669"/>
    <property type="project" value="InterPro"/>
</dbReference>
<name>A0AAV3T4R5_9EURY</name>
<reference evidence="4 5" key="1">
    <citation type="journal article" date="2019" name="Int. J. Syst. Evol. Microbiol.">
        <title>The Global Catalogue of Microorganisms (GCM) 10K type strain sequencing project: providing services to taxonomists for standard genome sequencing and annotation.</title>
        <authorList>
            <consortium name="The Broad Institute Genomics Platform"/>
            <consortium name="The Broad Institute Genome Sequencing Center for Infectious Disease"/>
            <person name="Wu L."/>
            <person name="Ma J."/>
        </authorList>
    </citation>
    <scope>NUCLEOTIDE SEQUENCE [LARGE SCALE GENOMIC DNA]</scope>
    <source>
        <strain evidence="4 5">JCM 16328</strain>
    </source>
</reference>
<dbReference type="Proteomes" id="UP001500420">
    <property type="component" value="Unassembled WGS sequence"/>
</dbReference>
<dbReference type="InterPro" id="IPR045582">
    <property type="entry name" value="Trehalase-like_N"/>
</dbReference>
<proteinExistence type="inferred from homology"/>
<evidence type="ECO:0000313" key="5">
    <source>
        <dbReference type="Proteomes" id="UP001500420"/>
    </source>
</evidence>
<dbReference type="InterPro" id="IPR012341">
    <property type="entry name" value="6hp_glycosidase-like_sf"/>
</dbReference>
<dbReference type="Gene3D" id="1.50.10.10">
    <property type="match status" value="1"/>
</dbReference>
<keyword evidence="5" id="KW-1185">Reference proteome</keyword>
<feature type="domain" description="GH15-like" evidence="2">
    <location>
        <begin position="252"/>
        <end position="615"/>
    </location>
</feature>
<comment type="caution">
    <text evidence="4">The sequence shown here is derived from an EMBL/GenBank/DDBJ whole genome shotgun (WGS) entry which is preliminary data.</text>
</comment>